<proteinExistence type="predicted"/>
<name>A0ABD1XKU7_9MARC</name>
<organism evidence="2 3">
    <name type="scientific">Riccia fluitans</name>
    <dbReference type="NCBI Taxonomy" id="41844"/>
    <lineage>
        <taxon>Eukaryota</taxon>
        <taxon>Viridiplantae</taxon>
        <taxon>Streptophyta</taxon>
        <taxon>Embryophyta</taxon>
        <taxon>Marchantiophyta</taxon>
        <taxon>Marchantiopsida</taxon>
        <taxon>Marchantiidae</taxon>
        <taxon>Marchantiales</taxon>
        <taxon>Ricciaceae</taxon>
        <taxon>Riccia</taxon>
    </lineage>
</organism>
<feature type="chain" id="PRO_5044780563" evidence="1">
    <location>
        <begin position="18"/>
        <end position="506"/>
    </location>
</feature>
<feature type="signal peptide" evidence="1">
    <location>
        <begin position="1"/>
        <end position="17"/>
    </location>
</feature>
<keyword evidence="1" id="KW-0732">Signal</keyword>
<dbReference type="AlphaFoldDB" id="A0ABD1XKU7"/>
<dbReference type="PANTHER" id="PTHR31009">
    <property type="entry name" value="S-ADENOSYL-L-METHIONINE:CARBOXYL METHYLTRANSFERASE FAMILY PROTEIN"/>
    <property type="match status" value="1"/>
</dbReference>
<dbReference type="Pfam" id="PF03492">
    <property type="entry name" value="Methyltransf_7"/>
    <property type="match status" value="1"/>
</dbReference>
<dbReference type="InterPro" id="IPR029063">
    <property type="entry name" value="SAM-dependent_MTases_sf"/>
</dbReference>
<evidence type="ECO:0000313" key="2">
    <source>
        <dbReference type="EMBL" id="KAL2609561.1"/>
    </source>
</evidence>
<gene>
    <name evidence="2" type="ORF">R1flu_028134</name>
</gene>
<keyword evidence="3" id="KW-1185">Reference proteome</keyword>
<dbReference type="InterPro" id="IPR005299">
    <property type="entry name" value="MeTrfase_7"/>
</dbReference>
<sequence length="506" mass="56940">MLMVMATSILCIQLALEQDNLVPPLELLKSKDMHIIDVEAEDDPMRMWALALQVAKFRKPMPVEIRVGACLHRLVSRHTYFHVGDRFGLGESTIQELMEEVIQAIIIVFGLGASGSSALGMNHARPRDNGGEVRTSIGEYVVLTPWENDRIARGLEAVLHLRLTSARMSNSSFDAPGCLGMTQGEGETSYAKNSNVQGKMNKSVLPFLFEKIKTMNLPSSDEVLTIADIGCSAGPNTIANVEAIIEQVQARYLEEGAELPEAQVFFQDVPSNDFNTLFKHLFSEANDKIEKPKSYMVAAVPGSFSHRLFPKSSIHIALSTLALHWLVKTPGAVRDRHSPAYNGEHVDLNHSSLATVQAFAEQAEHDLDNFLSARATELILEGLVSKELRDDFNFPIYYRTLEEVHKLLEKFSSVFEVQKEEFIPLNYQRLFGDCSDVREFTRTQVKLMRGVFGGIYEAHFGKEVTSLFFERFEEGYYDRFSLWKCDDMRSDELSSSGVLVLCLRRK</sequence>
<dbReference type="Proteomes" id="UP001605036">
    <property type="component" value="Unassembled WGS sequence"/>
</dbReference>
<comment type="caution">
    <text evidence="2">The sequence shown here is derived from an EMBL/GenBank/DDBJ whole genome shotgun (WGS) entry which is preliminary data.</text>
</comment>
<protein>
    <submittedName>
        <fullName evidence="2">Uncharacterized protein</fullName>
    </submittedName>
</protein>
<dbReference type="SUPFAM" id="SSF53335">
    <property type="entry name" value="S-adenosyl-L-methionine-dependent methyltransferases"/>
    <property type="match status" value="1"/>
</dbReference>
<evidence type="ECO:0000256" key="1">
    <source>
        <dbReference type="SAM" id="SignalP"/>
    </source>
</evidence>
<evidence type="ECO:0000313" key="3">
    <source>
        <dbReference type="Proteomes" id="UP001605036"/>
    </source>
</evidence>
<dbReference type="EMBL" id="JBHFFA010000008">
    <property type="protein sequence ID" value="KAL2609561.1"/>
    <property type="molecule type" value="Genomic_DNA"/>
</dbReference>
<dbReference type="Gene3D" id="3.40.50.150">
    <property type="entry name" value="Vaccinia Virus protein VP39"/>
    <property type="match status" value="1"/>
</dbReference>
<reference evidence="2 3" key="1">
    <citation type="submission" date="2024-09" db="EMBL/GenBank/DDBJ databases">
        <title>Chromosome-scale assembly of Riccia fluitans.</title>
        <authorList>
            <person name="Paukszto L."/>
            <person name="Sawicki J."/>
            <person name="Karawczyk K."/>
            <person name="Piernik-Szablinska J."/>
            <person name="Szczecinska M."/>
            <person name="Mazdziarz M."/>
        </authorList>
    </citation>
    <scope>NUCLEOTIDE SEQUENCE [LARGE SCALE GENOMIC DNA]</scope>
    <source>
        <strain evidence="2">Rf_01</strain>
        <tissue evidence="2">Aerial parts of the thallus</tissue>
    </source>
</reference>
<accession>A0ABD1XKU7</accession>